<evidence type="ECO:0000313" key="1">
    <source>
        <dbReference type="EMBL" id="KAI3885267.1"/>
    </source>
</evidence>
<name>A0AAD4SCK5_9MAGN</name>
<organism evidence="1 2">
    <name type="scientific">Papaver atlanticum</name>
    <dbReference type="NCBI Taxonomy" id="357466"/>
    <lineage>
        <taxon>Eukaryota</taxon>
        <taxon>Viridiplantae</taxon>
        <taxon>Streptophyta</taxon>
        <taxon>Embryophyta</taxon>
        <taxon>Tracheophyta</taxon>
        <taxon>Spermatophyta</taxon>
        <taxon>Magnoliopsida</taxon>
        <taxon>Ranunculales</taxon>
        <taxon>Papaveraceae</taxon>
        <taxon>Papaveroideae</taxon>
        <taxon>Papaver</taxon>
    </lineage>
</organism>
<dbReference type="EMBL" id="JAJJMB010012161">
    <property type="protein sequence ID" value="KAI3885267.1"/>
    <property type="molecule type" value="Genomic_DNA"/>
</dbReference>
<dbReference type="AlphaFoldDB" id="A0AAD4SCK5"/>
<keyword evidence="2" id="KW-1185">Reference proteome</keyword>
<dbReference type="Proteomes" id="UP001202328">
    <property type="component" value="Unassembled WGS sequence"/>
</dbReference>
<evidence type="ECO:0000313" key="2">
    <source>
        <dbReference type="Proteomes" id="UP001202328"/>
    </source>
</evidence>
<protein>
    <submittedName>
        <fullName evidence="1">Uncharacterized protein</fullName>
    </submittedName>
</protein>
<accession>A0AAD4SCK5</accession>
<gene>
    <name evidence="1" type="ORF">MKW98_002659</name>
</gene>
<comment type="caution">
    <text evidence="1">The sequence shown here is derived from an EMBL/GenBank/DDBJ whole genome shotgun (WGS) entry which is preliminary data.</text>
</comment>
<reference evidence="1" key="1">
    <citation type="submission" date="2022-04" db="EMBL/GenBank/DDBJ databases">
        <title>A functionally conserved STORR gene fusion in Papaver species that diverged 16.8 million years ago.</title>
        <authorList>
            <person name="Catania T."/>
        </authorList>
    </citation>
    <scope>NUCLEOTIDE SEQUENCE</scope>
    <source>
        <strain evidence="1">S-188037</strain>
    </source>
</reference>
<proteinExistence type="predicted"/>
<sequence length="99" mass="11041">MGFYVCCKGFDWQEAVEATLERNPSAFRPKIVSSPDGMHDTKANYLRPSSTFSISSPSPGVHVVNPALTGSSKPTYRCDTKFCFQHSAHVLFRLEKEVL</sequence>